<evidence type="ECO:0000313" key="14">
    <source>
        <dbReference type="Proteomes" id="UP000593735"/>
    </source>
</evidence>
<dbReference type="FunFam" id="3.40.640.10:FF:000010">
    <property type="entry name" value="Phosphoserine aminotransferase"/>
    <property type="match status" value="1"/>
</dbReference>
<organism evidence="13 14">
    <name type="scientific">Thermophilibacter immobilis</name>
    <dbReference type="NCBI Taxonomy" id="2779519"/>
    <lineage>
        <taxon>Bacteria</taxon>
        <taxon>Bacillati</taxon>
        <taxon>Actinomycetota</taxon>
        <taxon>Coriobacteriia</taxon>
        <taxon>Coriobacteriales</taxon>
        <taxon>Atopobiaceae</taxon>
        <taxon>Thermophilibacter</taxon>
    </lineage>
</organism>
<dbReference type="KEGG" id="tio:INP52_04810"/>
<evidence type="ECO:0000256" key="3">
    <source>
        <dbReference type="ARBA" id="ARBA00006904"/>
    </source>
</evidence>
<accession>A0A7S7RTV3</accession>
<evidence type="ECO:0000256" key="10">
    <source>
        <dbReference type="ARBA" id="ARBA00049007"/>
    </source>
</evidence>
<dbReference type="InterPro" id="IPR015422">
    <property type="entry name" value="PyrdxlP-dep_Trfase_small"/>
</dbReference>
<dbReference type="HAMAP" id="MF_00160">
    <property type="entry name" value="SerC_aminotrans_5"/>
    <property type="match status" value="1"/>
</dbReference>
<dbReference type="PANTHER" id="PTHR43247">
    <property type="entry name" value="PHOSPHOSERINE AMINOTRANSFERASE"/>
    <property type="match status" value="1"/>
</dbReference>
<dbReference type="Gene3D" id="3.40.640.10">
    <property type="entry name" value="Type I PLP-dependent aspartate aminotransferase-like (Major domain)"/>
    <property type="match status" value="1"/>
</dbReference>
<evidence type="ECO:0000259" key="12">
    <source>
        <dbReference type="Pfam" id="PF00266"/>
    </source>
</evidence>
<dbReference type="SUPFAM" id="SSF53383">
    <property type="entry name" value="PLP-dependent transferases"/>
    <property type="match status" value="1"/>
</dbReference>
<evidence type="ECO:0000256" key="5">
    <source>
        <dbReference type="ARBA" id="ARBA00022605"/>
    </source>
</evidence>
<keyword evidence="8 11" id="KW-0718">Serine biosynthesis</keyword>
<evidence type="ECO:0000256" key="4">
    <source>
        <dbReference type="ARBA" id="ARBA00022576"/>
    </source>
</evidence>
<comment type="catalytic activity">
    <reaction evidence="10 11">
        <text>O-phospho-L-serine + 2-oxoglutarate = 3-phosphooxypyruvate + L-glutamate</text>
        <dbReference type="Rhea" id="RHEA:14329"/>
        <dbReference type="ChEBI" id="CHEBI:16810"/>
        <dbReference type="ChEBI" id="CHEBI:18110"/>
        <dbReference type="ChEBI" id="CHEBI:29985"/>
        <dbReference type="ChEBI" id="CHEBI:57524"/>
        <dbReference type="EC" id="2.6.1.52"/>
    </reaction>
</comment>
<keyword evidence="14" id="KW-1185">Reference proteome</keyword>
<keyword evidence="6 11" id="KW-0808">Transferase</keyword>
<proteinExistence type="inferred from homology"/>
<protein>
    <recommendedName>
        <fullName evidence="11">Phosphoserine aminotransferase</fullName>
        <ecNumber evidence="11">2.6.1.52</ecNumber>
    </recommendedName>
    <alternativeName>
        <fullName evidence="11">Phosphohydroxythreonine aminotransferase</fullName>
        <shortName evidence="11">PSAT</shortName>
    </alternativeName>
</protein>
<feature type="binding site" evidence="11">
    <location>
        <position position="151"/>
    </location>
    <ligand>
        <name>pyridoxal 5'-phosphate</name>
        <dbReference type="ChEBI" id="CHEBI:597326"/>
    </ligand>
</feature>
<dbReference type="InterPro" id="IPR015421">
    <property type="entry name" value="PyrdxlP-dep_Trfase_major"/>
</dbReference>
<comment type="similarity">
    <text evidence="3 11">Belongs to the class-V pyridoxal-phosphate-dependent aminotransferase family. SerC subfamily.</text>
</comment>
<comment type="pathway">
    <text evidence="2 11">Amino-acid biosynthesis; L-serine biosynthesis; L-serine from 3-phospho-D-glycerate: step 2/3.</text>
</comment>
<dbReference type="InterPro" id="IPR000192">
    <property type="entry name" value="Aminotrans_V_dom"/>
</dbReference>
<feature type="binding site" evidence="11">
    <location>
        <position position="101"/>
    </location>
    <ligand>
        <name>pyridoxal 5'-phosphate</name>
        <dbReference type="ChEBI" id="CHEBI:597326"/>
    </ligand>
</feature>
<dbReference type="AlphaFoldDB" id="A0A7S7RTV3"/>
<comment type="subunit">
    <text evidence="11">Homodimer.</text>
</comment>
<feature type="modified residue" description="N6-(pyridoxal phosphate)lysine" evidence="11">
    <location>
        <position position="195"/>
    </location>
</feature>
<evidence type="ECO:0000256" key="1">
    <source>
        <dbReference type="ARBA" id="ARBA00003483"/>
    </source>
</evidence>
<dbReference type="GO" id="GO:0008615">
    <property type="term" value="P:pyridoxine biosynthetic process"/>
    <property type="evidence" value="ECO:0007669"/>
    <property type="project" value="UniProtKB-UniRule"/>
</dbReference>
<dbReference type="GO" id="GO:0005737">
    <property type="term" value="C:cytoplasm"/>
    <property type="evidence" value="ECO:0007669"/>
    <property type="project" value="UniProtKB-SubCell"/>
</dbReference>
<dbReference type="NCBIfam" id="TIGR01364">
    <property type="entry name" value="serC_1"/>
    <property type="match status" value="1"/>
</dbReference>
<dbReference type="GO" id="GO:0004648">
    <property type="term" value="F:O-phospho-L-serine:2-oxoglutarate aminotransferase activity"/>
    <property type="evidence" value="ECO:0007669"/>
    <property type="project" value="UniProtKB-UniRule"/>
</dbReference>
<keyword evidence="11" id="KW-0963">Cytoplasm</keyword>
<dbReference type="InterPro" id="IPR022278">
    <property type="entry name" value="Pser_aminoTfrase"/>
</dbReference>
<feature type="binding site" evidence="11">
    <location>
        <position position="42"/>
    </location>
    <ligand>
        <name>L-glutamate</name>
        <dbReference type="ChEBI" id="CHEBI:29985"/>
    </ligand>
</feature>
<evidence type="ECO:0000256" key="9">
    <source>
        <dbReference type="ARBA" id="ARBA00047630"/>
    </source>
</evidence>
<keyword evidence="11" id="KW-0664">Pyridoxine biosynthesis</keyword>
<evidence type="ECO:0000256" key="7">
    <source>
        <dbReference type="ARBA" id="ARBA00022898"/>
    </source>
</evidence>
<evidence type="ECO:0000313" key="13">
    <source>
        <dbReference type="EMBL" id="QOY59777.1"/>
    </source>
</evidence>
<comment type="catalytic activity">
    <reaction evidence="9 11">
        <text>4-(phosphooxy)-L-threonine + 2-oxoglutarate = (R)-3-hydroxy-2-oxo-4-phosphooxybutanoate + L-glutamate</text>
        <dbReference type="Rhea" id="RHEA:16573"/>
        <dbReference type="ChEBI" id="CHEBI:16810"/>
        <dbReference type="ChEBI" id="CHEBI:29985"/>
        <dbReference type="ChEBI" id="CHEBI:58452"/>
        <dbReference type="ChEBI" id="CHEBI:58538"/>
        <dbReference type="EC" id="2.6.1.52"/>
    </reaction>
</comment>
<feature type="binding site" evidence="11">
    <location>
        <position position="171"/>
    </location>
    <ligand>
        <name>pyridoxal 5'-phosphate</name>
        <dbReference type="ChEBI" id="CHEBI:597326"/>
    </ligand>
</feature>
<comment type="caution">
    <text evidence="11">Lacks conserved residue(s) required for the propagation of feature annotation.</text>
</comment>
<reference evidence="13 14" key="1">
    <citation type="submission" date="2020-10" db="EMBL/GenBank/DDBJ databases">
        <title>Olsenella immobilis sp.nov., isolated from the mud in a fermentation cellar used for the production of Chinese strong-flavoured liquor.</title>
        <authorList>
            <person name="Lu L."/>
        </authorList>
    </citation>
    <scope>NUCLEOTIDE SEQUENCE [LARGE SCALE GENOMIC DNA]</scope>
    <source>
        <strain evidence="13 14">LZLJ-2</strain>
    </source>
</reference>
<gene>
    <name evidence="11 13" type="primary">serC</name>
    <name evidence="13" type="ORF">INP52_04810</name>
</gene>
<evidence type="ECO:0000256" key="11">
    <source>
        <dbReference type="HAMAP-Rule" id="MF_00160"/>
    </source>
</evidence>
<dbReference type="PIRSF" id="PIRSF000525">
    <property type="entry name" value="SerC"/>
    <property type="match status" value="1"/>
</dbReference>
<feature type="binding site" evidence="11">
    <location>
        <position position="194"/>
    </location>
    <ligand>
        <name>pyridoxal 5'-phosphate</name>
        <dbReference type="ChEBI" id="CHEBI:597326"/>
    </ligand>
</feature>
<dbReference type="GO" id="GO:0030170">
    <property type="term" value="F:pyridoxal phosphate binding"/>
    <property type="evidence" value="ECO:0007669"/>
    <property type="project" value="UniProtKB-UniRule"/>
</dbReference>
<dbReference type="FunFam" id="3.90.1150.10:FF:000006">
    <property type="entry name" value="Phosphoserine aminotransferase"/>
    <property type="match status" value="1"/>
</dbReference>
<evidence type="ECO:0000256" key="8">
    <source>
        <dbReference type="ARBA" id="ARBA00023299"/>
    </source>
</evidence>
<comment type="function">
    <text evidence="1 11">Catalyzes the reversible conversion of 3-phosphohydroxypyruvate to phosphoserine and of 3-hydroxy-2-oxo-4-phosphonooxybutanoate to phosphohydroxythreonine.</text>
</comment>
<feature type="binding site" evidence="11">
    <location>
        <begin position="236"/>
        <end position="237"/>
    </location>
    <ligand>
        <name>pyridoxal 5'-phosphate</name>
        <dbReference type="ChEBI" id="CHEBI:597326"/>
    </ligand>
</feature>
<dbReference type="EC" id="2.6.1.52" evidence="11"/>
<dbReference type="EMBL" id="CP063767">
    <property type="protein sequence ID" value="QOY59777.1"/>
    <property type="molecule type" value="Genomic_DNA"/>
</dbReference>
<sequence>MARVYNFSAGPAVLPEEVLEKAADEMLDYAGCGMSVMEMSHRSSAFKDIIESAEADLRDLMDIPDSYKVLFLQGGDSLIFASLFMNLATNGKADYVLTGNWSKKAYAEAQILGDPKVLASSADKNFTYIPDCSDLPVRDDASFVYICENNTIYGTTYPELPDTKGHPLVADQSSMFLSKPVDVTRYGLIHAGAQKNVGPAGVQIVIVREDLVPDDLPGVPTMLRFKTQADAGSLYNTPNCWGIYVCGLVFKWIRERGGLVALEEANAEKAGVLYDFLDASALFSSPVNPRDRSLMNVPFVTGDSALDAAFVSQAAAQGLVNLKGHRSVGGMRASLYNAMPREGVEALVSFMKDFEARHARDAR</sequence>
<dbReference type="UniPathway" id="UPA00135">
    <property type="reaction ID" value="UER00197"/>
</dbReference>
<dbReference type="Pfam" id="PF00266">
    <property type="entry name" value="Aminotran_5"/>
    <property type="match status" value="1"/>
</dbReference>
<dbReference type="InterPro" id="IPR015424">
    <property type="entry name" value="PyrdxlP-dep_Trfase"/>
</dbReference>
<evidence type="ECO:0000256" key="6">
    <source>
        <dbReference type="ARBA" id="ARBA00022679"/>
    </source>
</evidence>
<dbReference type="PANTHER" id="PTHR43247:SF1">
    <property type="entry name" value="PHOSPHOSERINE AMINOTRANSFERASE"/>
    <property type="match status" value="1"/>
</dbReference>
<dbReference type="NCBIfam" id="NF003764">
    <property type="entry name" value="PRK05355.1"/>
    <property type="match status" value="1"/>
</dbReference>
<dbReference type="GO" id="GO:0006564">
    <property type="term" value="P:L-serine biosynthetic process"/>
    <property type="evidence" value="ECO:0007669"/>
    <property type="project" value="UniProtKB-UniRule"/>
</dbReference>
<keyword evidence="5 11" id="KW-0028">Amino-acid biosynthesis</keyword>
<dbReference type="UniPathway" id="UPA00244">
    <property type="reaction ID" value="UER00311"/>
</dbReference>
<evidence type="ECO:0000256" key="2">
    <source>
        <dbReference type="ARBA" id="ARBA00005099"/>
    </source>
</evidence>
<dbReference type="Gene3D" id="3.90.1150.10">
    <property type="entry name" value="Aspartate Aminotransferase, domain 1"/>
    <property type="match status" value="1"/>
</dbReference>
<keyword evidence="7 11" id="KW-0663">Pyridoxal phosphate</keyword>
<keyword evidence="4 11" id="KW-0032">Aminotransferase</keyword>
<feature type="domain" description="Aminotransferase class V" evidence="12">
    <location>
        <begin position="4"/>
        <end position="347"/>
    </location>
</feature>
<dbReference type="Proteomes" id="UP000593735">
    <property type="component" value="Chromosome"/>
</dbReference>
<name>A0A7S7RTV3_9ACTN</name>
<comment type="cofactor">
    <cofactor evidence="11">
        <name>pyridoxal 5'-phosphate</name>
        <dbReference type="ChEBI" id="CHEBI:597326"/>
    </cofactor>
    <text evidence="11">Binds 1 pyridoxal phosphate per subunit.</text>
</comment>
<comment type="pathway">
    <text evidence="11">Cofactor biosynthesis; pyridoxine 5'-phosphate biosynthesis; pyridoxine 5'-phosphate from D-erythrose 4-phosphate: step 3/5.</text>
</comment>
<dbReference type="RefSeq" id="WP_194369522.1">
    <property type="nucleotide sequence ID" value="NZ_CP063767.1"/>
</dbReference>
<comment type="subcellular location">
    <subcellularLocation>
        <location evidence="11">Cytoplasm</location>
    </subcellularLocation>
</comment>